<evidence type="ECO:0000256" key="2">
    <source>
        <dbReference type="ARBA" id="ARBA00023015"/>
    </source>
</evidence>
<evidence type="ECO:0000313" key="7">
    <source>
        <dbReference type="EnsemblPlants" id="AUR62014828-RA:cds"/>
    </source>
</evidence>
<evidence type="ECO:0000313" key="8">
    <source>
        <dbReference type="Proteomes" id="UP000596660"/>
    </source>
</evidence>
<feature type="region of interest" description="Disordered" evidence="5">
    <location>
        <begin position="57"/>
        <end position="77"/>
    </location>
</feature>
<keyword evidence="2" id="KW-0805">Transcription regulation</keyword>
<evidence type="ECO:0000259" key="6">
    <source>
        <dbReference type="PROSITE" id="PS50888"/>
    </source>
</evidence>
<reference evidence="7" key="2">
    <citation type="submission" date="2021-03" db="UniProtKB">
        <authorList>
            <consortium name="EnsemblPlants"/>
        </authorList>
    </citation>
    <scope>IDENTIFICATION</scope>
</reference>
<name>A0A803LLI1_CHEQI</name>
<dbReference type="PANTHER" id="PTHR13935:SF90">
    <property type="entry name" value="TRANSCRIPTION FACTOR BHLH162"/>
    <property type="match status" value="1"/>
</dbReference>
<evidence type="ECO:0000256" key="1">
    <source>
        <dbReference type="ARBA" id="ARBA00004123"/>
    </source>
</evidence>
<dbReference type="Gramene" id="AUR62014828-RA">
    <property type="protein sequence ID" value="AUR62014828-RA:cds"/>
    <property type="gene ID" value="AUR62014828"/>
</dbReference>
<dbReference type="AlphaFoldDB" id="A0A803LLI1"/>
<dbReference type="Proteomes" id="UP000596660">
    <property type="component" value="Unplaced"/>
</dbReference>
<dbReference type="PROSITE" id="PS50888">
    <property type="entry name" value="BHLH"/>
    <property type="match status" value="1"/>
</dbReference>
<dbReference type="GO" id="GO:0000981">
    <property type="term" value="F:DNA-binding transcription factor activity, RNA polymerase II-specific"/>
    <property type="evidence" value="ECO:0007669"/>
    <property type="project" value="TreeGrafter"/>
</dbReference>
<dbReference type="InterPro" id="IPR036638">
    <property type="entry name" value="HLH_DNA-bd_sf"/>
</dbReference>
<dbReference type="OMA" id="FMFHEIT"/>
<protein>
    <recommendedName>
        <fullName evidence="6">BHLH domain-containing protein</fullName>
    </recommendedName>
</protein>
<evidence type="ECO:0000256" key="5">
    <source>
        <dbReference type="SAM" id="MobiDB-lite"/>
    </source>
</evidence>
<dbReference type="GO" id="GO:0000977">
    <property type="term" value="F:RNA polymerase II transcription regulatory region sequence-specific DNA binding"/>
    <property type="evidence" value="ECO:0007669"/>
    <property type="project" value="TreeGrafter"/>
</dbReference>
<evidence type="ECO:0000256" key="3">
    <source>
        <dbReference type="ARBA" id="ARBA00023163"/>
    </source>
</evidence>
<feature type="domain" description="BHLH" evidence="6">
    <location>
        <begin position="1"/>
        <end position="45"/>
    </location>
</feature>
<dbReference type="PANTHER" id="PTHR13935">
    <property type="entry name" value="ACHAETE-SCUTE TRANSCRIPTION FACTOR-RELATED"/>
    <property type="match status" value="1"/>
</dbReference>
<dbReference type="Gene3D" id="4.10.280.10">
    <property type="entry name" value="Helix-loop-helix DNA-binding domain"/>
    <property type="match status" value="1"/>
</dbReference>
<sequence>MEKDRRNHMKNLCSQLNSLVPQDPSSYPRAVPDQIGDATNYIRQLQENVENLRQTRDELQGGGGSSGSGGGYSTNSPVQIEVNENGSALEVTLVTGLECQFVFTEAIRILHEENAEVVNASYSVAENIVFHTIHAQLGEAASSNAVARITQRLKNFEL</sequence>
<feature type="compositionally biased region" description="Gly residues" evidence="5">
    <location>
        <begin position="60"/>
        <end position="72"/>
    </location>
</feature>
<proteinExistence type="predicted"/>
<keyword evidence="4" id="KW-0539">Nucleus</keyword>
<keyword evidence="3" id="KW-0804">Transcription</keyword>
<dbReference type="Pfam" id="PF00010">
    <property type="entry name" value="HLH"/>
    <property type="match status" value="1"/>
</dbReference>
<reference evidence="7" key="1">
    <citation type="journal article" date="2017" name="Nature">
        <title>The genome of Chenopodium quinoa.</title>
        <authorList>
            <person name="Jarvis D.E."/>
            <person name="Ho Y.S."/>
            <person name="Lightfoot D.J."/>
            <person name="Schmoeckel S.M."/>
            <person name="Li B."/>
            <person name="Borm T.J.A."/>
            <person name="Ohyanagi H."/>
            <person name="Mineta K."/>
            <person name="Michell C.T."/>
            <person name="Saber N."/>
            <person name="Kharbatia N.M."/>
            <person name="Rupper R.R."/>
            <person name="Sharp A.R."/>
            <person name="Dally N."/>
            <person name="Boughton B.A."/>
            <person name="Woo Y.H."/>
            <person name="Gao G."/>
            <person name="Schijlen E.G.W.M."/>
            <person name="Guo X."/>
            <person name="Momin A.A."/>
            <person name="Negrao S."/>
            <person name="Al-Babili S."/>
            <person name="Gehring C."/>
            <person name="Roessner U."/>
            <person name="Jung C."/>
            <person name="Murphy K."/>
            <person name="Arold S.T."/>
            <person name="Gojobori T."/>
            <person name="van der Linden C.G."/>
            <person name="van Loo E.N."/>
            <person name="Jellen E.N."/>
            <person name="Maughan P.J."/>
            <person name="Tester M."/>
        </authorList>
    </citation>
    <scope>NUCLEOTIDE SEQUENCE [LARGE SCALE GENOMIC DNA]</scope>
    <source>
        <strain evidence="7">cv. PI 614886</strain>
    </source>
</reference>
<organism evidence="7 8">
    <name type="scientific">Chenopodium quinoa</name>
    <name type="common">Quinoa</name>
    <dbReference type="NCBI Taxonomy" id="63459"/>
    <lineage>
        <taxon>Eukaryota</taxon>
        <taxon>Viridiplantae</taxon>
        <taxon>Streptophyta</taxon>
        <taxon>Embryophyta</taxon>
        <taxon>Tracheophyta</taxon>
        <taxon>Spermatophyta</taxon>
        <taxon>Magnoliopsida</taxon>
        <taxon>eudicotyledons</taxon>
        <taxon>Gunneridae</taxon>
        <taxon>Pentapetalae</taxon>
        <taxon>Caryophyllales</taxon>
        <taxon>Chenopodiaceae</taxon>
        <taxon>Chenopodioideae</taxon>
        <taxon>Atripliceae</taxon>
        <taxon>Chenopodium</taxon>
    </lineage>
</organism>
<dbReference type="InterPro" id="IPR015660">
    <property type="entry name" value="MASH1/Ascl1a-like"/>
</dbReference>
<dbReference type="GO" id="GO:0090575">
    <property type="term" value="C:RNA polymerase II transcription regulator complex"/>
    <property type="evidence" value="ECO:0007669"/>
    <property type="project" value="TreeGrafter"/>
</dbReference>
<accession>A0A803LLI1</accession>
<dbReference type="InterPro" id="IPR011598">
    <property type="entry name" value="bHLH_dom"/>
</dbReference>
<dbReference type="SUPFAM" id="SSF47459">
    <property type="entry name" value="HLH, helix-loop-helix DNA-binding domain"/>
    <property type="match status" value="1"/>
</dbReference>
<dbReference type="EnsemblPlants" id="AUR62014828-RA">
    <property type="protein sequence ID" value="AUR62014828-RA:cds"/>
    <property type="gene ID" value="AUR62014828"/>
</dbReference>
<dbReference type="GO" id="GO:0046983">
    <property type="term" value="F:protein dimerization activity"/>
    <property type="evidence" value="ECO:0007669"/>
    <property type="project" value="InterPro"/>
</dbReference>
<comment type="subcellular location">
    <subcellularLocation>
        <location evidence="1">Nucleus</location>
    </subcellularLocation>
</comment>
<keyword evidence="8" id="KW-1185">Reference proteome</keyword>
<evidence type="ECO:0000256" key="4">
    <source>
        <dbReference type="ARBA" id="ARBA00023242"/>
    </source>
</evidence>